<accession>A0A6A0A0V9</accession>
<dbReference type="AlphaFoldDB" id="A0A6A0A0V9"/>
<dbReference type="Proteomes" id="UP000485058">
    <property type="component" value="Unassembled WGS sequence"/>
</dbReference>
<feature type="non-terminal residue" evidence="2">
    <location>
        <position position="1"/>
    </location>
</feature>
<evidence type="ECO:0000313" key="2">
    <source>
        <dbReference type="EMBL" id="GFH24568.1"/>
    </source>
</evidence>
<protein>
    <submittedName>
        <fullName evidence="2">WD_REPEATS_REGION domain-containing protein</fullName>
    </submittedName>
</protein>
<feature type="region of interest" description="Disordered" evidence="1">
    <location>
        <begin position="108"/>
        <end position="139"/>
    </location>
</feature>
<proteinExistence type="predicted"/>
<evidence type="ECO:0000313" key="3">
    <source>
        <dbReference type="Proteomes" id="UP000485058"/>
    </source>
</evidence>
<reference evidence="2 3" key="1">
    <citation type="submission" date="2020-02" db="EMBL/GenBank/DDBJ databases">
        <title>Draft genome sequence of Haematococcus lacustris strain NIES-144.</title>
        <authorList>
            <person name="Morimoto D."/>
            <person name="Nakagawa S."/>
            <person name="Yoshida T."/>
            <person name="Sawayama S."/>
        </authorList>
    </citation>
    <scope>NUCLEOTIDE SEQUENCE [LARGE SCALE GENOMIC DNA]</scope>
    <source>
        <strain evidence="2 3">NIES-144</strain>
    </source>
</reference>
<organism evidence="2 3">
    <name type="scientific">Haematococcus lacustris</name>
    <name type="common">Green alga</name>
    <name type="synonym">Haematococcus pluvialis</name>
    <dbReference type="NCBI Taxonomy" id="44745"/>
    <lineage>
        <taxon>Eukaryota</taxon>
        <taxon>Viridiplantae</taxon>
        <taxon>Chlorophyta</taxon>
        <taxon>core chlorophytes</taxon>
        <taxon>Chlorophyceae</taxon>
        <taxon>CS clade</taxon>
        <taxon>Chlamydomonadales</taxon>
        <taxon>Haematococcaceae</taxon>
        <taxon>Haematococcus</taxon>
    </lineage>
</organism>
<comment type="caution">
    <text evidence="2">The sequence shown here is derived from an EMBL/GenBank/DDBJ whole genome shotgun (WGS) entry which is preliminary data.</text>
</comment>
<feature type="compositionally biased region" description="Polar residues" evidence="1">
    <location>
        <begin position="130"/>
        <end position="139"/>
    </location>
</feature>
<name>A0A6A0A0V9_HAELA</name>
<gene>
    <name evidence="2" type="ORF">HaLaN_22387</name>
</gene>
<evidence type="ECO:0000256" key="1">
    <source>
        <dbReference type="SAM" id="MobiDB-lite"/>
    </source>
</evidence>
<sequence>MLYMKLLQQFPHLPNVQDAQGWSLVNHMVAKGNAAVATIILESAPPNQGQLGLISAVPFTIRTHVTFTQENPDAADEGESTGLTMATRIKSVSPNLRSPTALALASNLRRASTIARPRKQSDEEDELESLGTQKSTKSFSQTVKRVAVELFTE</sequence>
<feature type="non-terminal residue" evidence="2">
    <location>
        <position position="153"/>
    </location>
</feature>
<dbReference type="EMBL" id="BLLF01002573">
    <property type="protein sequence ID" value="GFH24568.1"/>
    <property type="molecule type" value="Genomic_DNA"/>
</dbReference>
<keyword evidence="3" id="KW-1185">Reference proteome</keyword>